<proteinExistence type="predicted"/>
<organism evidence="1 2">
    <name type="scientific">Mesorhizobium delmotii</name>
    <dbReference type="NCBI Taxonomy" id="1631247"/>
    <lineage>
        <taxon>Bacteria</taxon>
        <taxon>Pseudomonadati</taxon>
        <taxon>Pseudomonadota</taxon>
        <taxon>Alphaproteobacteria</taxon>
        <taxon>Hyphomicrobiales</taxon>
        <taxon>Phyllobacteriaceae</taxon>
        <taxon>Mesorhizobium</taxon>
    </lineage>
</organism>
<keyword evidence="2" id="KW-1185">Reference proteome</keyword>
<evidence type="ECO:0000313" key="2">
    <source>
        <dbReference type="Proteomes" id="UP000245698"/>
    </source>
</evidence>
<reference evidence="2" key="1">
    <citation type="submission" date="2016-12" db="EMBL/GenBank/DDBJ databases">
        <authorList>
            <person name="Brunel B."/>
        </authorList>
    </citation>
    <scope>NUCLEOTIDE SEQUENCE [LARGE SCALE GENOMIC DNA]</scope>
</reference>
<dbReference type="Proteomes" id="UP000245698">
    <property type="component" value="Unassembled WGS sequence"/>
</dbReference>
<accession>A0A2P9AC13</accession>
<sequence>MLSERGRRIAASEFILHCNRLLCNAAIALKLCVGGHSEGTAWLSKKPHSAASTSCVFSPPSS</sequence>
<evidence type="ECO:0000313" key="1">
    <source>
        <dbReference type="EMBL" id="SJM28679.1"/>
    </source>
</evidence>
<protein>
    <submittedName>
        <fullName evidence="1">Uncharacterized protein</fullName>
    </submittedName>
</protein>
<dbReference type="EMBL" id="FUIG01000013">
    <property type="protein sequence ID" value="SJM28679.1"/>
    <property type="molecule type" value="Genomic_DNA"/>
</dbReference>
<name>A0A2P9AC13_9HYPH</name>
<gene>
    <name evidence="1" type="ORF">BQ8482_110609</name>
</gene>
<dbReference type="AlphaFoldDB" id="A0A2P9AC13"/>